<feature type="domain" description="PhoD-like phosphatase metallophosphatase" evidence="2">
    <location>
        <begin position="247"/>
        <end position="477"/>
    </location>
</feature>
<feature type="transmembrane region" description="Helical" evidence="1">
    <location>
        <begin position="73"/>
        <end position="96"/>
    </location>
</feature>
<dbReference type="AlphaFoldDB" id="A0A8H6S927"/>
<keyword evidence="1" id="KW-1133">Transmembrane helix</keyword>
<proteinExistence type="predicted"/>
<dbReference type="PANTHER" id="PTHR43606:SF2">
    <property type="entry name" value="ALKALINE PHOSPHATASE FAMILY PROTEIN (AFU_ORTHOLOGUE AFUA_5G03860)"/>
    <property type="match status" value="1"/>
</dbReference>
<dbReference type="CDD" id="cd00063">
    <property type="entry name" value="FN3"/>
    <property type="match status" value="1"/>
</dbReference>
<dbReference type="SUPFAM" id="SSF56300">
    <property type="entry name" value="Metallo-dependent phosphatases"/>
    <property type="match status" value="1"/>
</dbReference>
<dbReference type="InterPro" id="IPR038607">
    <property type="entry name" value="PhoD-like_sf"/>
</dbReference>
<protein>
    <recommendedName>
        <fullName evidence="2">PhoD-like phosphatase metallophosphatase domain-containing protein</fullName>
    </recommendedName>
</protein>
<dbReference type="InterPro" id="IPR003961">
    <property type="entry name" value="FN3_dom"/>
</dbReference>
<dbReference type="CDD" id="cd07389">
    <property type="entry name" value="MPP_PhoD"/>
    <property type="match status" value="1"/>
</dbReference>
<dbReference type="OrthoDB" id="2100241at2759"/>
<dbReference type="RefSeq" id="XP_037216569.1">
    <property type="nucleotide sequence ID" value="XM_037367175.1"/>
</dbReference>
<evidence type="ECO:0000256" key="1">
    <source>
        <dbReference type="SAM" id="Phobius"/>
    </source>
</evidence>
<dbReference type="InterPro" id="IPR052900">
    <property type="entry name" value="Phospholipid_Metab_Enz"/>
</dbReference>
<dbReference type="GO" id="GO:0003993">
    <property type="term" value="F:acid phosphatase activity"/>
    <property type="evidence" value="ECO:0007669"/>
    <property type="project" value="InterPro"/>
</dbReference>
<dbReference type="Gene3D" id="3.60.21.70">
    <property type="entry name" value="PhoD-like phosphatase"/>
    <property type="match status" value="1"/>
</dbReference>
<dbReference type="InterPro" id="IPR029052">
    <property type="entry name" value="Metallo-depent_PP-like"/>
</dbReference>
<dbReference type="EMBL" id="JACAZF010000009">
    <property type="protein sequence ID" value="KAF7295206.1"/>
    <property type="molecule type" value="Genomic_DNA"/>
</dbReference>
<dbReference type="Pfam" id="PF09423">
    <property type="entry name" value="PhoD"/>
    <property type="match status" value="1"/>
</dbReference>
<accession>A0A8H6S927</accession>
<evidence type="ECO:0000313" key="3">
    <source>
        <dbReference type="EMBL" id="KAF7295206.1"/>
    </source>
</evidence>
<organism evidence="3 4">
    <name type="scientific">Mycena indigotica</name>
    <dbReference type="NCBI Taxonomy" id="2126181"/>
    <lineage>
        <taxon>Eukaryota</taxon>
        <taxon>Fungi</taxon>
        <taxon>Dikarya</taxon>
        <taxon>Basidiomycota</taxon>
        <taxon>Agaricomycotina</taxon>
        <taxon>Agaricomycetes</taxon>
        <taxon>Agaricomycetidae</taxon>
        <taxon>Agaricales</taxon>
        <taxon>Marasmiineae</taxon>
        <taxon>Mycenaceae</taxon>
        <taxon>Mycena</taxon>
    </lineage>
</organism>
<dbReference type="Proteomes" id="UP000636479">
    <property type="component" value="Unassembled WGS sequence"/>
</dbReference>
<dbReference type="InterPro" id="IPR018946">
    <property type="entry name" value="PhoD-like_MPP"/>
</dbReference>
<reference evidence="3" key="1">
    <citation type="submission" date="2020-05" db="EMBL/GenBank/DDBJ databases">
        <title>Mycena genomes resolve the evolution of fungal bioluminescence.</title>
        <authorList>
            <person name="Tsai I.J."/>
        </authorList>
    </citation>
    <scope>NUCLEOTIDE SEQUENCE</scope>
    <source>
        <strain evidence="3">171206Taipei</strain>
    </source>
</reference>
<sequence>MAVEAVATVYSVTGVAFRLACYILLRVIPSPLALSAIALLFVAHATTVPFLPANTTTESRPYRAILLSYPSKLRANAIITGLMLLMVAEFVLTPFFDPATALNFSRVGAVSSSTAKISVRSAEQNQTKQLLYREYRMDNELSWKTGPLLSFTEEDDWVSTVKLTGLWPNTSYQYALADVNRTVLSGPFSFQTFPDARLSTGSHFRFVASSCITPNFPYVPFHGRTIKGFDALARYLFPTPDSSPLAEFLLLLGDFIYSDVPVRIADDKQAYQRLYRRNYQSSSFRKVYERLPIFHTYDDHEFRNNFAGAGLDPPPFANASSAYKIYNANPNFDSPKDQNYYSFTYADVAFFVLDTRRYRTGGDVESPTMLGDTQLAALHAWLSHANSTASFKFIISSVPFTSLWGHDAASDSWAAYPAEKAAVLAALHSVPNVVILSGDRHEFASIEFNAQHFHTVREYSTSPLNMFDIPFYRTLSKRSAETVAQAREVVSEDGVKSTEDVEVPKERVVKYLARGNIKWSTFEIDTRNLTQPTLRVDVVIGGKVRYREELIGSPVKLQASNALGAFVTTGLKEAFNRIGINPSRWF</sequence>
<dbReference type="GO" id="GO:0046872">
    <property type="term" value="F:metal ion binding"/>
    <property type="evidence" value="ECO:0007669"/>
    <property type="project" value="InterPro"/>
</dbReference>
<comment type="caution">
    <text evidence="3">The sequence shown here is derived from an EMBL/GenBank/DDBJ whole genome shotgun (WGS) entry which is preliminary data.</text>
</comment>
<evidence type="ECO:0000259" key="2">
    <source>
        <dbReference type="Pfam" id="PF09423"/>
    </source>
</evidence>
<feature type="transmembrane region" description="Helical" evidence="1">
    <location>
        <begin position="32"/>
        <end position="53"/>
    </location>
</feature>
<evidence type="ECO:0000313" key="4">
    <source>
        <dbReference type="Proteomes" id="UP000636479"/>
    </source>
</evidence>
<keyword evidence="4" id="KW-1185">Reference proteome</keyword>
<dbReference type="GeneID" id="59349691"/>
<keyword evidence="1" id="KW-0812">Transmembrane</keyword>
<feature type="transmembrane region" description="Helical" evidence="1">
    <location>
        <begin position="6"/>
        <end position="25"/>
    </location>
</feature>
<dbReference type="PANTHER" id="PTHR43606">
    <property type="entry name" value="PHOSPHATASE, PUTATIVE (AFU_ORTHOLOGUE AFUA_6G08710)-RELATED"/>
    <property type="match status" value="1"/>
</dbReference>
<gene>
    <name evidence="3" type="ORF">MIND_01059400</name>
</gene>
<name>A0A8H6S927_9AGAR</name>
<keyword evidence="1" id="KW-0472">Membrane</keyword>